<comment type="caution">
    <text evidence="3">The sequence shown here is derived from an EMBL/GenBank/DDBJ whole genome shotgun (WGS) entry which is preliminary data.</text>
</comment>
<evidence type="ECO:0000313" key="3">
    <source>
        <dbReference type="EMBL" id="PEH89433.1"/>
    </source>
</evidence>
<feature type="domain" description="HTH cro/C1-type" evidence="2">
    <location>
        <begin position="16"/>
        <end position="70"/>
    </location>
</feature>
<gene>
    <name evidence="3" type="ORF">CRM82_13210</name>
</gene>
<dbReference type="Pfam" id="PF01381">
    <property type="entry name" value="HTH_3"/>
    <property type="match status" value="1"/>
</dbReference>
<dbReference type="PANTHER" id="PTHR46797:SF2">
    <property type="entry name" value="TRANSCRIPTIONAL REGULATOR"/>
    <property type="match status" value="1"/>
</dbReference>
<dbReference type="Proteomes" id="UP000220246">
    <property type="component" value="Unassembled WGS sequence"/>
</dbReference>
<dbReference type="GO" id="GO:0003677">
    <property type="term" value="F:DNA binding"/>
    <property type="evidence" value="ECO:0007669"/>
    <property type="project" value="UniProtKB-KW"/>
</dbReference>
<dbReference type="InterPro" id="IPR001387">
    <property type="entry name" value="Cro/C1-type_HTH"/>
</dbReference>
<dbReference type="InterPro" id="IPR050807">
    <property type="entry name" value="TransReg_Diox_bact_type"/>
</dbReference>
<dbReference type="AlphaFoldDB" id="A0A2A7UVZ2"/>
<dbReference type="SUPFAM" id="SSF47413">
    <property type="entry name" value="lambda repressor-like DNA-binding domains"/>
    <property type="match status" value="1"/>
</dbReference>
<dbReference type="CDD" id="cd00093">
    <property type="entry name" value="HTH_XRE"/>
    <property type="match status" value="1"/>
</dbReference>
<dbReference type="GO" id="GO:0005829">
    <property type="term" value="C:cytosol"/>
    <property type="evidence" value="ECO:0007669"/>
    <property type="project" value="TreeGrafter"/>
</dbReference>
<proteinExistence type="predicted"/>
<dbReference type="PANTHER" id="PTHR46797">
    <property type="entry name" value="HTH-TYPE TRANSCRIPTIONAL REGULATOR"/>
    <property type="match status" value="1"/>
</dbReference>
<evidence type="ECO:0000259" key="2">
    <source>
        <dbReference type="PROSITE" id="PS50943"/>
    </source>
</evidence>
<keyword evidence="4" id="KW-1185">Reference proteome</keyword>
<dbReference type="Gene3D" id="1.10.260.40">
    <property type="entry name" value="lambda repressor-like DNA-binding domains"/>
    <property type="match status" value="1"/>
</dbReference>
<evidence type="ECO:0000313" key="4">
    <source>
        <dbReference type="Proteomes" id="UP000220246"/>
    </source>
</evidence>
<reference evidence="4" key="1">
    <citation type="submission" date="2017-09" db="EMBL/GenBank/DDBJ databases">
        <title>FDA dAtabase for Regulatory Grade micrObial Sequences (FDA-ARGOS): Supporting development and validation of Infectious Disease Dx tests.</title>
        <authorList>
            <person name="Minogue T."/>
            <person name="Wolcott M."/>
            <person name="Wasieloski L."/>
            <person name="Aguilar W."/>
            <person name="Moore D."/>
            <person name="Tallon L."/>
            <person name="Sadzewicz L."/>
            <person name="Ott S."/>
            <person name="Zhao X."/>
            <person name="Nagaraj S."/>
            <person name="Vavikolanu K."/>
            <person name="Aluvathingal J."/>
            <person name="Nadendla S."/>
            <person name="Sichtig H."/>
        </authorList>
    </citation>
    <scope>NUCLEOTIDE SEQUENCE [LARGE SCALE GENOMIC DNA]</scope>
    <source>
        <strain evidence="4">FDAARGOS_394</strain>
    </source>
</reference>
<dbReference type="SMART" id="SM00530">
    <property type="entry name" value="HTH_XRE"/>
    <property type="match status" value="1"/>
</dbReference>
<dbReference type="InterPro" id="IPR010982">
    <property type="entry name" value="Lambda_DNA-bd_dom_sf"/>
</dbReference>
<dbReference type="GO" id="GO:0003700">
    <property type="term" value="F:DNA-binding transcription factor activity"/>
    <property type="evidence" value="ECO:0007669"/>
    <property type="project" value="TreeGrafter"/>
</dbReference>
<protein>
    <submittedName>
        <fullName evidence="3">XRE family transcriptional regulator</fullName>
    </submittedName>
</protein>
<keyword evidence="1" id="KW-0238">DNA-binding</keyword>
<dbReference type="EMBL" id="PDEA01000001">
    <property type="protein sequence ID" value="PEH89433.1"/>
    <property type="molecule type" value="Genomic_DNA"/>
</dbReference>
<organism evidence="3 4">
    <name type="scientific">Comamonas terrigena</name>
    <dbReference type="NCBI Taxonomy" id="32013"/>
    <lineage>
        <taxon>Bacteria</taxon>
        <taxon>Pseudomonadati</taxon>
        <taxon>Pseudomonadota</taxon>
        <taxon>Betaproteobacteria</taxon>
        <taxon>Burkholderiales</taxon>
        <taxon>Comamonadaceae</taxon>
        <taxon>Comamonas</taxon>
    </lineage>
</organism>
<evidence type="ECO:0000256" key="1">
    <source>
        <dbReference type="ARBA" id="ARBA00023125"/>
    </source>
</evidence>
<accession>A0A2A7UVZ2</accession>
<name>A0A2A7UVZ2_COMTR</name>
<sequence length="91" mass="10895">MNLLHVDREKKLRSVLREARERQRLSQKQLADRLYKPQSFISKIESGERNLNVVEFLELCDAMNVDAVEIISEVREAKDLIFPWKEKINYY</sequence>
<dbReference type="PROSITE" id="PS50943">
    <property type="entry name" value="HTH_CROC1"/>
    <property type="match status" value="1"/>
</dbReference>
<dbReference type="OrthoDB" id="9803379at2"/>